<name>A0A1G1WR03_9BACT</name>
<evidence type="ECO:0008006" key="3">
    <source>
        <dbReference type="Google" id="ProtNLM"/>
    </source>
</evidence>
<organism evidence="1 2">
    <name type="scientific">Candidatus Woykebacteria bacterium RIFCSPHIGHO2_02_FULL_43_16b</name>
    <dbReference type="NCBI Taxonomy" id="1802601"/>
    <lineage>
        <taxon>Bacteria</taxon>
        <taxon>Candidatus Woykeibacteriota</taxon>
    </lineage>
</organism>
<dbReference type="InterPro" id="IPR029063">
    <property type="entry name" value="SAM-dependent_MTases_sf"/>
</dbReference>
<dbReference type="Proteomes" id="UP000177821">
    <property type="component" value="Unassembled WGS sequence"/>
</dbReference>
<accession>A0A1G1WR03</accession>
<dbReference type="PANTHER" id="PTHR40036:SF1">
    <property type="entry name" value="MACROCIN O-METHYLTRANSFERASE"/>
    <property type="match status" value="1"/>
</dbReference>
<proteinExistence type="predicted"/>
<evidence type="ECO:0000313" key="2">
    <source>
        <dbReference type="Proteomes" id="UP000177821"/>
    </source>
</evidence>
<sequence length="234" mass="26674">MREGIKSVLKRFFSTNPGIRIMRFLIRQFNRIENLYLGWRHGWEITKEISAIGAETELLVTNNEAFQIYSAAKSATKLPGDFAEVGTYKGGSAKLICLAKGDKNLYLFDTFEGLPKKGEFDKYLEEGQFKSSYQTVEKYLASYDNVFIVKGFFPETGQTVKHKKFSFVHIDVDFYQSTLDTLIFFYPLMVSGGIILSHDYATLPGVKKAFDEFFQSRPEVVIPLDSSQCLVVKN</sequence>
<dbReference type="InterPro" id="IPR008884">
    <property type="entry name" value="TylF_MeTrfase"/>
</dbReference>
<dbReference type="SUPFAM" id="SSF53335">
    <property type="entry name" value="S-adenosyl-L-methionine-dependent methyltransferases"/>
    <property type="match status" value="1"/>
</dbReference>
<gene>
    <name evidence="1" type="ORF">A3J50_04265</name>
</gene>
<dbReference type="Pfam" id="PF05711">
    <property type="entry name" value="TylF"/>
    <property type="match status" value="1"/>
</dbReference>
<dbReference type="AlphaFoldDB" id="A0A1G1WR03"/>
<evidence type="ECO:0000313" key="1">
    <source>
        <dbReference type="EMBL" id="OGY30139.1"/>
    </source>
</evidence>
<comment type="caution">
    <text evidence="1">The sequence shown here is derived from an EMBL/GenBank/DDBJ whole genome shotgun (WGS) entry which is preliminary data.</text>
</comment>
<dbReference type="PANTHER" id="PTHR40036">
    <property type="entry name" value="MACROCIN O-METHYLTRANSFERASE"/>
    <property type="match status" value="1"/>
</dbReference>
<reference evidence="1 2" key="1">
    <citation type="journal article" date="2016" name="Nat. Commun.">
        <title>Thousands of microbial genomes shed light on interconnected biogeochemical processes in an aquifer system.</title>
        <authorList>
            <person name="Anantharaman K."/>
            <person name="Brown C.T."/>
            <person name="Hug L.A."/>
            <person name="Sharon I."/>
            <person name="Castelle C.J."/>
            <person name="Probst A.J."/>
            <person name="Thomas B.C."/>
            <person name="Singh A."/>
            <person name="Wilkins M.J."/>
            <person name="Karaoz U."/>
            <person name="Brodie E.L."/>
            <person name="Williams K.H."/>
            <person name="Hubbard S.S."/>
            <person name="Banfield J.F."/>
        </authorList>
    </citation>
    <scope>NUCLEOTIDE SEQUENCE [LARGE SCALE GENOMIC DNA]</scope>
</reference>
<dbReference type="Gene3D" id="3.40.50.150">
    <property type="entry name" value="Vaccinia Virus protein VP39"/>
    <property type="match status" value="1"/>
</dbReference>
<dbReference type="EMBL" id="MHCX01000007">
    <property type="protein sequence ID" value="OGY30139.1"/>
    <property type="molecule type" value="Genomic_DNA"/>
</dbReference>
<protein>
    <recommendedName>
        <fullName evidence="3">Macrocin-O-methyltransferase</fullName>
    </recommendedName>
</protein>